<name>A6ICY2_RAT</name>
<sequence length="34" mass="3837">MGRKKNNTSLYSRRTPSSLGKSCEKTPLRAPVWS</sequence>
<protein>
    <submittedName>
        <fullName evidence="2">RCG46079</fullName>
    </submittedName>
</protein>
<dbReference type="AlphaFoldDB" id="A6ICY2"/>
<proteinExistence type="predicted"/>
<organism evidence="2 3">
    <name type="scientific">Rattus norvegicus</name>
    <name type="common">Rat</name>
    <dbReference type="NCBI Taxonomy" id="10116"/>
    <lineage>
        <taxon>Eukaryota</taxon>
        <taxon>Metazoa</taxon>
        <taxon>Chordata</taxon>
        <taxon>Craniata</taxon>
        <taxon>Vertebrata</taxon>
        <taxon>Euteleostomi</taxon>
        <taxon>Mammalia</taxon>
        <taxon>Eutheria</taxon>
        <taxon>Euarchontoglires</taxon>
        <taxon>Glires</taxon>
        <taxon>Rodentia</taxon>
        <taxon>Myomorpha</taxon>
        <taxon>Muroidea</taxon>
        <taxon>Muridae</taxon>
        <taxon>Murinae</taxon>
        <taxon>Rattus</taxon>
    </lineage>
</organism>
<feature type="compositionally biased region" description="Polar residues" evidence="1">
    <location>
        <begin position="7"/>
        <end position="20"/>
    </location>
</feature>
<accession>A6ICY2</accession>
<feature type="region of interest" description="Disordered" evidence="1">
    <location>
        <begin position="1"/>
        <end position="34"/>
    </location>
</feature>
<evidence type="ECO:0000256" key="1">
    <source>
        <dbReference type="SAM" id="MobiDB-lite"/>
    </source>
</evidence>
<dbReference type="EMBL" id="CH473958">
    <property type="protein sequence ID" value="EDM09515.1"/>
    <property type="molecule type" value="Genomic_DNA"/>
</dbReference>
<reference evidence="2 3" key="1">
    <citation type="submission" date="2005-09" db="EMBL/GenBank/DDBJ databases">
        <authorList>
            <person name="Mural R.J."/>
            <person name="Li P.W."/>
            <person name="Adams M.D."/>
            <person name="Amanatides P.G."/>
            <person name="Baden-Tillson H."/>
            <person name="Barnstead M."/>
            <person name="Chin S.H."/>
            <person name="Dew I."/>
            <person name="Evans C.A."/>
            <person name="Ferriera S."/>
            <person name="Flanigan M."/>
            <person name="Fosler C."/>
            <person name="Glodek A."/>
            <person name="Gu Z."/>
            <person name="Holt R.A."/>
            <person name="Jennings D."/>
            <person name="Kraft C.L."/>
            <person name="Lu F."/>
            <person name="Nguyen T."/>
            <person name="Nusskern D.R."/>
            <person name="Pfannkoch C.M."/>
            <person name="Sitter C."/>
            <person name="Sutton G.G."/>
            <person name="Venter J.C."/>
            <person name="Wang Z."/>
            <person name="Woodage T."/>
            <person name="Zheng X.H."/>
            <person name="Zhong F."/>
        </authorList>
    </citation>
    <scope>NUCLEOTIDE SEQUENCE [LARGE SCALE GENOMIC DNA]</scope>
    <source>
        <strain>BN</strain>
        <strain evidence="3">Sprague-Dawley</strain>
    </source>
</reference>
<dbReference type="Proteomes" id="UP000234681">
    <property type="component" value="Chromosome 13"/>
</dbReference>
<evidence type="ECO:0000313" key="2">
    <source>
        <dbReference type="EMBL" id="EDM09515.1"/>
    </source>
</evidence>
<gene>
    <name evidence="2" type="ORF">rCG_46079</name>
</gene>
<evidence type="ECO:0000313" key="3">
    <source>
        <dbReference type="Proteomes" id="UP000234681"/>
    </source>
</evidence>